<accession>A0A2G3ALT3</accession>
<gene>
    <name evidence="1" type="ORF">T459_03052</name>
</gene>
<dbReference type="Gramene" id="PHT95170">
    <property type="protein sequence ID" value="PHT95170"/>
    <property type="gene ID" value="T459_03052"/>
</dbReference>
<name>A0A2G3ALT3_CAPAN</name>
<sequence>MHHSIMGHFGMMTPTLFGSDALLVFSLVILIPIFNVNVPNSTAYETMACHIHSMVDEAKSLGDTPLYDDLYMFRKMVRDQSFDCLRYVHEADRIHVSADYRRDEVQPDQLRPLFISEAKVVLMDEGSVLLRETKCLLKWMRQRKMPKQLRS</sequence>
<dbReference type="EMBL" id="AYRZ02000001">
    <property type="protein sequence ID" value="PHT95170.1"/>
    <property type="molecule type" value="Genomic_DNA"/>
</dbReference>
<organism evidence="1 2">
    <name type="scientific">Capsicum annuum</name>
    <name type="common">Capsicum pepper</name>
    <dbReference type="NCBI Taxonomy" id="4072"/>
    <lineage>
        <taxon>Eukaryota</taxon>
        <taxon>Viridiplantae</taxon>
        <taxon>Streptophyta</taxon>
        <taxon>Embryophyta</taxon>
        <taxon>Tracheophyta</taxon>
        <taxon>Spermatophyta</taxon>
        <taxon>Magnoliopsida</taxon>
        <taxon>eudicotyledons</taxon>
        <taxon>Gunneridae</taxon>
        <taxon>Pentapetalae</taxon>
        <taxon>asterids</taxon>
        <taxon>lamiids</taxon>
        <taxon>Solanales</taxon>
        <taxon>Solanaceae</taxon>
        <taxon>Solanoideae</taxon>
        <taxon>Capsiceae</taxon>
        <taxon>Capsicum</taxon>
    </lineage>
</organism>
<reference evidence="1 2" key="1">
    <citation type="journal article" date="2014" name="Nat. Genet.">
        <title>Genome sequence of the hot pepper provides insights into the evolution of pungency in Capsicum species.</title>
        <authorList>
            <person name="Kim S."/>
            <person name="Park M."/>
            <person name="Yeom S.I."/>
            <person name="Kim Y.M."/>
            <person name="Lee J.M."/>
            <person name="Lee H.A."/>
            <person name="Seo E."/>
            <person name="Choi J."/>
            <person name="Cheong K."/>
            <person name="Kim K.T."/>
            <person name="Jung K."/>
            <person name="Lee G.W."/>
            <person name="Oh S.K."/>
            <person name="Bae C."/>
            <person name="Kim S.B."/>
            <person name="Lee H.Y."/>
            <person name="Kim S.Y."/>
            <person name="Kim M.S."/>
            <person name="Kang B.C."/>
            <person name="Jo Y.D."/>
            <person name="Yang H.B."/>
            <person name="Jeong H.J."/>
            <person name="Kang W.H."/>
            <person name="Kwon J.K."/>
            <person name="Shin C."/>
            <person name="Lim J.Y."/>
            <person name="Park J.H."/>
            <person name="Huh J.H."/>
            <person name="Kim J.S."/>
            <person name="Kim B.D."/>
            <person name="Cohen O."/>
            <person name="Paran I."/>
            <person name="Suh M.C."/>
            <person name="Lee S.B."/>
            <person name="Kim Y.K."/>
            <person name="Shin Y."/>
            <person name="Noh S.J."/>
            <person name="Park J."/>
            <person name="Seo Y.S."/>
            <person name="Kwon S.Y."/>
            <person name="Kim H.A."/>
            <person name="Park J.M."/>
            <person name="Kim H.J."/>
            <person name="Choi S.B."/>
            <person name="Bosland P.W."/>
            <person name="Reeves G."/>
            <person name="Jo S.H."/>
            <person name="Lee B.W."/>
            <person name="Cho H.T."/>
            <person name="Choi H.S."/>
            <person name="Lee M.S."/>
            <person name="Yu Y."/>
            <person name="Do Choi Y."/>
            <person name="Park B.S."/>
            <person name="van Deynze A."/>
            <person name="Ashrafi H."/>
            <person name="Hill T."/>
            <person name="Kim W.T."/>
            <person name="Pai H.S."/>
            <person name="Ahn H.K."/>
            <person name="Yeam I."/>
            <person name="Giovannoni J.J."/>
            <person name="Rose J.K."/>
            <person name="Sorensen I."/>
            <person name="Lee S.J."/>
            <person name="Kim R.W."/>
            <person name="Choi I.Y."/>
            <person name="Choi B.S."/>
            <person name="Lim J.S."/>
            <person name="Lee Y.H."/>
            <person name="Choi D."/>
        </authorList>
    </citation>
    <scope>NUCLEOTIDE SEQUENCE [LARGE SCALE GENOMIC DNA]</scope>
    <source>
        <strain evidence="2">cv. CM334</strain>
    </source>
</reference>
<dbReference type="AlphaFoldDB" id="A0A2G3ALT3"/>
<keyword evidence="2" id="KW-1185">Reference proteome</keyword>
<evidence type="ECO:0000313" key="1">
    <source>
        <dbReference type="EMBL" id="PHT95170.1"/>
    </source>
</evidence>
<reference evidence="1 2" key="2">
    <citation type="journal article" date="2017" name="Genome Biol.">
        <title>New reference genome sequences of hot pepper reveal the massive evolution of plant disease-resistance genes by retroduplication.</title>
        <authorList>
            <person name="Kim S."/>
            <person name="Park J."/>
            <person name="Yeom S.I."/>
            <person name="Kim Y.M."/>
            <person name="Seo E."/>
            <person name="Kim K.T."/>
            <person name="Kim M.S."/>
            <person name="Lee J.M."/>
            <person name="Cheong K."/>
            <person name="Shin H.S."/>
            <person name="Kim S.B."/>
            <person name="Han K."/>
            <person name="Lee J."/>
            <person name="Park M."/>
            <person name="Lee H.A."/>
            <person name="Lee H.Y."/>
            <person name="Lee Y."/>
            <person name="Oh S."/>
            <person name="Lee J.H."/>
            <person name="Choi E."/>
            <person name="Choi E."/>
            <person name="Lee S.E."/>
            <person name="Jeon J."/>
            <person name="Kim H."/>
            <person name="Choi G."/>
            <person name="Song H."/>
            <person name="Lee J."/>
            <person name="Lee S.C."/>
            <person name="Kwon J.K."/>
            <person name="Lee H.Y."/>
            <person name="Koo N."/>
            <person name="Hong Y."/>
            <person name="Kim R.W."/>
            <person name="Kang W.H."/>
            <person name="Huh J.H."/>
            <person name="Kang B.C."/>
            <person name="Yang T.J."/>
            <person name="Lee Y.H."/>
            <person name="Bennetzen J.L."/>
            <person name="Choi D."/>
        </authorList>
    </citation>
    <scope>NUCLEOTIDE SEQUENCE [LARGE SCALE GENOMIC DNA]</scope>
    <source>
        <strain evidence="2">cv. CM334</strain>
    </source>
</reference>
<protein>
    <submittedName>
        <fullName evidence="1">Uncharacterized protein</fullName>
    </submittedName>
</protein>
<comment type="caution">
    <text evidence="1">The sequence shown here is derived from an EMBL/GenBank/DDBJ whole genome shotgun (WGS) entry which is preliminary data.</text>
</comment>
<proteinExistence type="predicted"/>
<dbReference type="Proteomes" id="UP000222542">
    <property type="component" value="Unassembled WGS sequence"/>
</dbReference>
<evidence type="ECO:0000313" key="2">
    <source>
        <dbReference type="Proteomes" id="UP000222542"/>
    </source>
</evidence>